<evidence type="ECO:0000256" key="4">
    <source>
        <dbReference type="ARBA" id="ARBA00022989"/>
    </source>
</evidence>
<comment type="caution">
    <text evidence="7">The sequence shown here is derived from an EMBL/GenBank/DDBJ whole genome shotgun (WGS) entry which is preliminary data.</text>
</comment>
<dbReference type="PANTHER" id="PTHR33545:SF5">
    <property type="entry name" value="UPF0750 MEMBRANE PROTEIN YITT"/>
    <property type="match status" value="1"/>
</dbReference>
<protein>
    <submittedName>
        <fullName evidence="7">Membrane protein</fullName>
    </submittedName>
</protein>
<dbReference type="GO" id="GO:0005886">
    <property type="term" value="C:plasma membrane"/>
    <property type="evidence" value="ECO:0007669"/>
    <property type="project" value="UniProtKB-SubCell"/>
</dbReference>
<evidence type="ECO:0000256" key="1">
    <source>
        <dbReference type="ARBA" id="ARBA00004651"/>
    </source>
</evidence>
<evidence type="ECO:0000256" key="5">
    <source>
        <dbReference type="ARBA" id="ARBA00023136"/>
    </source>
</evidence>
<sequence length="210" mass="22088">MSAPSPPPPPSPETLKHSVPEDVLGFLTGTFLVSFGLFLLQDSETVTGGTAGLSLLLTYATSAPFEVLFVVVNLPFLALAVWKKGWSFTLRTLLAVCLVSALSALHPRAIGSIEIHPVYAALAGNLIIGVGLLVVFRHRGSLGGFNVLALLAQERLGWRAGYVQLSLDLAVVLAAFAVVSPPLVLLSVAGAVVLNIVLAFNHRPGRYLGT</sequence>
<keyword evidence="4 6" id="KW-1133">Transmembrane helix</keyword>
<feature type="transmembrane region" description="Helical" evidence="6">
    <location>
        <begin position="23"/>
        <end position="40"/>
    </location>
</feature>
<accession>A0A8J2TVN0</accession>
<feature type="transmembrane region" description="Helical" evidence="6">
    <location>
        <begin position="60"/>
        <end position="81"/>
    </location>
</feature>
<name>A0A8J2TVN0_9MICO</name>
<feature type="transmembrane region" description="Helical" evidence="6">
    <location>
        <begin position="88"/>
        <end position="106"/>
    </location>
</feature>
<dbReference type="Pfam" id="PF02588">
    <property type="entry name" value="YitT_membrane"/>
    <property type="match status" value="1"/>
</dbReference>
<feature type="transmembrane region" description="Helical" evidence="6">
    <location>
        <begin position="183"/>
        <end position="200"/>
    </location>
</feature>
<evidence type="ECO:0000256" key="6">
    <source>
        <dbReference type="SAM" id="Phobius"/>
    </source>
</evidence>
<evidence type="ECO:0000313" key="8">
    <source>
        <dbReference type="Proteomes" id="UP000616114"/>
    </source>
</evidence>
<dbReference type="EMBL" id="BMFY01000002">
    <property type="protein sequence ID" value="GGA04693.1"/>
    <property type="molecule type" value="Genomic_DNA"/>
</dbReference>
<organism evidence="7 8">
    <name type="scientific">Sediminivirga luteola</name>
    <dbReference type="NCBI Taxonomy" id="1774748"/>
    <lineage>
        <taxon>Bacteria</taxon>
        <taxon>Bacillati</taxon>
        <taxon>Actinomycetota</taxon>
        <taxon>Actinomycetes</taxon>
        <taxon>Micrococcales</taxon>
        <taxon>Brevibacteriaceae</taxon>
        <taxon>Sediminivirga</taxon>
    </lineage>
</organism>
<dbReference type="Proteomes" id="UP000616114">
    <property type="component" value="Unassembled WGS sequence"/>
</dbReference>
<evidence type="ECO:0000256" key="3">
    <source>
        <dbReference type="ARBA" id="ARBA00022692"/>
    </source>
</evidence>
<evidence type="ECO:0000256" key="2">
    <source>
        <dbReference type="ARBA" id="ARBA00022475"/>
    </source>
</evidence>
<dbReference type="InterPro" id="IPR051461">
    <property type="entry name" value="UPF0750_membrane"/>
</dbReference>
<comment type="subcellular location">
    <subcellularLocation>
        <location evidence="1">Cell membrane</location>
        <topology evidence="1">Multi-pass membrane protein</topology>
    </subcellularLocation>
</comment>
<keyword evidence="8" id="KW-1185">Reference proteome</keyword>
<reference evidence="7" key="1">
    <citation type="journal article" date="2014" name="Int. J. Syst. Evol. Microbiol.">
        <title>Complete genome sequence of Corynebacterium casei LMG S-19264T (=DSM 44701T), isolated from a smear-ripened cheese.</title>
        <authorList>
            <consortium name="US DOE Joint Genome Institute (JGI-PGF)"/>
            <person name="Walter F."/>
            <person name="Albersmeier A."/>
            <person name="Kalinowski J."/>
            <person name="Ruckert C."/>
        </authorList>
    </citation>
    <scope>NUCLEOTIDE SEQUENCE</scope>
    <source>
        <strain evidence="7">CGMCC 1.12785</strain>
    </source>
</reference>
<dbReference type="PANTHER" id="PTHR33545">
    <property type="entry name" value="UPF0750 MEMBRANE PROTEIN YITT-RELATED"/>
    <property type="match status" value="1"/>
</dbReference>
<reference evidence="7" key="2">
    <citation type="submission" date="2020-09" db="EMBL/GenBank/DDBJ databases">
        <authorList>
            <person name="Sun Q."/>
            <person name="Zhou Y."/>
        </authorList>
    </citation>
    <scope>NUCLEOTIDE SEQUENCE</scope>
    <source>
        <strain evidence="7">CGMCC 1.12785</strain>
    </source>
</reference>
<keyword evidence="5 6" id="KW-0472">Membrane</keyword>
<dbReference type="InterPro" id="IPR003740">
    <property type="entry name" value="YitT"/>
</dbReference>
<dbReference type="RefSeq" id="WP_188549268.1">
    <property type="nucleotide sequence ID" value="NZ_BMFY01000002.1"/>
</dbReference>
<feature type="transmembrane region" description="Helical" evidence="6">
    <location>
        <begin position="118"/>
        <end position="136"/>
    </location>
</feature>
<dbReference type="AlphaFoldDB" id="A0A8J2TVN0"/>
<keyword evidence="3 6" id="KW-0812">Transmembrane</keyword>
<evidence type="ECO:0000313" key="7">
    <source>
        <dbReference type="EMBL" id="GGA04693.1"/>
    </source>
</evidence>
<gene>
    <name evidence="7" type="ORF">GCM10011333_04070</name>
</gene>
<proteinExistence type="predicted"/>
<keyword evidence="2" id="KW-1003">Cell membrane</keyword>